<keyword evidence="5" id="KW-1185">Reference proteome</keyword>
<dbReference type="PATRIC" id="fig|1300343.5.peg.2798"/>
<dbReference type="RefSeq" id="WP_035325243.1">
    <property type="nucleotide sequence ID" value="NZ_CP015125.1"/>
</dbReference>
<dbReference type="InterPro" id="IPR005269">
    <property type="entry name" value="LOG"/>
</dbReference>
<organism evidence="4 5">
    <name type="scientific">Dokdonia donghaensis DSW-1</name>
    <dbReference type="NCBI Taxonomy" id="1300343"/>
    <lineage>
        <taxon>Bacteria</taxon>
        <taxon>Pseudomonadati</taxon>
        <taxon>Bacteroidota</taxon>
        <taxon>Flavobacteriia</taxon>
        <taxon>Flavobacteriales</taxon>
        <taxon>Flavobacteriaceae</taxon>
        <taxon>Dokdonia</taxon>
    </lineage>
</organism>
<protein>
    <recommendedName>
        <fullName evidence="3">Cytokinin riboside 5'-monophosphate phosphoribohydrolase</fullName>
        <ecNumber evidence="3">3.2.2.n1</ecNumber>
    </recommendedName>
</protein>
<evidence type="ECO:0000313" key="5">
    <source>
        <dbReference type="Proteomes" id="UP000030140"/>
    </source>
</evidence>
<evidence type="ECO:0000256" key="1">
    <source>
        <dbReference type="ARBA" id="ARBA00000274"/>
    </source>
</evidence>
<accession>A0A0A2GV96</accession>
<evidence type="ECO:0000313" key="4">
    <source>
        <dbReference type="EMBL" id="KGO06241.1"/>
    </source>
</evidence>
<comment type="similarity">
    <text evidence="2 3">Belongs to the LOG family.</text>
</comment>
<evidence type="ECO:0000256" key="3">
    <source>
        <dbReference type="RuleBase" id="RU363015"/>
    </source>
</evidence>
<dbReference type="PANTHER" id="PTHR31223:SF70">
    <property type="entry name" value="LOG FAMILY PROTEIN YJL055W"/>
    <property type="match status" value="1"/>
</dbReference>
<dbReference type="Gene3D" id="3.40.50.450">
    <property type="match status" value="1"/>
</dbReference>
<dbReference type="GO" id="GO:0005829">
    <property type="term" value="C:cytosol"/>
    <property type="evidence" value="ECO:0007669"/>
    <property type="project" value="TreeGrafter"/>
</dbReference>
<dbReference type="OrthoDB" id="9801098at2"/>
<dbReference type="Proteomes" id="UP000030140">
    <property type="component" value="Unassembled WGS sequence"/>
</dbReference>
<dbReference type="KEGG" id="ddo:I597_2757"/>
<dbReference type="GO" id="GO:0008714">
    <property type="term" value="F:AMP nucleosidase activity"/>
    <property type="evidence" value="ECO:0007669"/>
    <property type="project" value="UniProtKB-EC"/>
</dbReference>
<dbReference type="EC" id="3.2.2.n1" evidence="3"/>
<dbReference type="PANTHER" id="PTHR31223">
    <property type="entry name" value="LOG FAMILY PROTEIN YJL055W"/>
    <property type="match status" value="1"/>
</dbReference>
<dbReference type="AlphaFoldDB" id="A0A0A2GV96"/>
<sequence>MKLASICVYCGSSAGTDPEIINQARLLGATLAKKDMTLVYGAAKIGVMGAVAQGALDANGKVIGVIPAFLQIKEVVHTGLTELIVNETMHERKMKLQELSDGFITLPGGFGTMEELFEVLTWSQLALHKKPVGMLNVNGFYDDLLSALKNMVDKGFLKQENYDILLVDTTIDGLLNQMENFEPMAMPKWLKASLSENE</sequence>
<keyword evidence="3" id="KW-0378">Hydrolase</keyword>
<comment type="caution">
    <text evidence="4">The sequence shown here is derived from an EMBL/GenBank/DDBJ whole genome shotgun (WGS) entry which is preliminary data.</text>
</comment>
<comment type="catalytic activity">
    <reaction evidence="1">
        <text>AMP + H2O = D-ribose 5-phosphate + adenine</text>
        <dbReference type="Rhea" id="RHEA:20129"/>
        <dbReference type="ChEBI" id="CHEBI:15377"/>
        <dbReference type="ChEBI" id="CHEBI:16708"/>
        <dbReference type="ChEBI" id="CHEBI:78346"/>
        <dbReference type="ChEBI" id="CHEBI:456215"/>
        <dbReference type="EC" id="3.2.2.4"/>
    </reaction>
</comment>
<dbReference type="EMBL" id="JSAQ01000001">
    <property type="protein sequence ID" value="KGO06241.1"/>
    <property type="molecule type" value="Genomic_DNA"/>
</dbReference>
<name>A0A0A2GV96_9FLAO</name>
<dbReference type="GO" id="GO:0009691">
    <property type="term" value="P:cytokinin biosynthetic process"/>
    <property type="evidence" value="ECO:0007669"/>
    <property type="project" value="UniProtKB-UniRule"/>
</dbReference>
<gene>
    <name evidence="4" type="ORF">NV36_04925</name>
</gene>
<dbReference type="SUPFAM" id="SSF102405">
    <property type="entry name" value="MCP/YpsA-like"/>
    <property type="match status" value="1"/>
</dbReference>
<reference evidence="4 5" key="1">
    <citation type="submission" date="2014-10" db="EMBL/GenBank/DDBJ databases">
        <title>Draft genome sequence of the proteorhodopsin-containing marine bacterium Dokdonia donghaensis.</title>
        <authorList>
            <person name="Gomez-Consarnau L."/>
            <person name="Gonzalez J.M."/>
            <person name="Riedel T."/>
            <person name="Jaenicke S."/>
            <person name="Wagner-Doebler I."/>
            <person name="Fuhrman J.A."/>
        </authorList>
    </citation>
    <scope>NUCLEOTIDE SEQUENCE [LARGE SCALE GENOMIC DNA]</scope>
    <source>
        <strain evidence="4 5">DSW-1</strain>
    </source>
</reference>
<dbReference type="NCBIfam" id="TIGR00730">
    <property type="entry name" value="Rossman fold protein, TIGR00730 family"/>
    <property type="match status" value="1"/>
</dbReference>
<keyword evidence="3" id="KW-0203">Cytokinin biosynthesis</keyword>
<dbReference type="InterPro" id="IPR031100">
    <property type="entry name" value="LOG_fam"/>
</dbReference>
<evidence type="ECO:0000256" key="2">
    <source>
        <dbReference type="ARBA" id="ARBA00006763"/>
    </source>
</evidence>
<dbReference type="Pfam" id="PF03641">
    <property type="entry name" value="Lysine_decarbox"/>
    <property type="match status" value="1"/>
</dbReference>
<proteinExistence type="inferred from homology"/>